<dbReference type="GO" id="GO:0003983">
    <property type="term" value="F:UTP:glucose-1-phosphate uridylyltransferase activity"/>
    <property type="evidence" value="ECO:0007669"/>
    <property type="project" value="UniProtKB-EC"/>
</dbReference>
<dbReference type="AlphaFoldDB" id="X0XKU9"/>
<organism evidence="7">
    <name type="scientific">marine sediment metagenome</name>
    <dbReference type="NCBI Taxonomy" id="412755"/>
    <lineage>
        <taxon>unclassified sequences</taxon>
        <taxon>metagenomes</taxon>
        <taxon>ecological metagenomes</taxon>
    </lineage>
</organism>
<keyword evidence="3" id="KW-0808">Transferase</keyword>
<comment type="catalytic activity">
    <reaction evidence="5">
        <text>alpha-D-glucose 1-phosphate + UTP + H(+) = UDP-alpha-D-glucose + diphosphate</text>
        <dbReference type="Rhea" id="RHEA:19889"/>
        <dbReference type="ChEBI" id="CHEBI:15378"/>
        <dbReference type="ChEBI" id="CHEBI:33019"/>
        <dbReference type="ChEBI" id="CHEBI:46398"/>
        <dbReference type="ChEBI" id="CHEBI:58601"/>
        <dbReference type="ChEBI" id="CHEBI:58885"/>
        <dbReference type="EC" id="2.7.7.9"/>
    </reaction>
</comment>
<dbReference type="EMBL" id="BARS01033411">
    <property type="protein sequence ID" value="GAG25591.1"/>
    <property type="molecule type" value="Genomic_DNA"/>
</dbReference>
<comment type="caution">
    <text evidence="7">The sequence shown here is derived from an EMBL/GenBank/DDBJ whole genome shotgun (WGS) entry which is preliminary data.</text>
</comment>
<evidence type="ECO:0000256" key="3">
    <source>
        <dbReference type="ARBA" id="ARBA00022679"/>
    </source>
</evidence>
<name>X0XKU9_9ZZZZ</name>
<feature type="non-terminal residue" evidence="7">
    <location>
        <position position="247"/>
    </location>
</feature>
<reference evidence="7" key="1">
    <citation type="journal article" date="2014" name="Front. Microbiol.">
        <title>High frequency of phylogenetically diverse reductive dehalogenase-homologous genes in deep subseafloor sedimentary metagenomes.</title>
        <authorList>
            <person name="Kawai M."/>
            <person name="Futagami T."/>
            <person name="Toyoda A."/>
            <person name="Takaki Y."/>
            <person name="Nishi S."/>
            <person name="Hori S."/>
            <person name="Arai W."/>
            <person name="Tsubouchi T."/>
            <person name="Morono Y."/>
            <person name="Uchiyama I."/>
            <person name="Ito T."/>
            <person name="Fujiyama A."/>
            <person name="Inagaki F."/>
            <person name="Takami H."/>
        </authorList>
    </citation>
    <scope>NUCLEOTIDE SEQUENCE</scope>
    <source>
        <strain evidence="7">Expedition CK06-06</strain>
    </source>
</reference>
<protein>
    <recommendedName>
        <fullName evidence="2">UTP--glucose-1-phosphate uridylyltransferase</fullName>
        <ecNumber evidence="2">2.7.7.9</ecNumber>
    </recommendedName>
</protein>
<dbReference type="EC" id="2.7.7.9" evidence="2"/>
<dbReference type="PANTHER" id="PTHR43197:SF1">
    <property type="entry name" value="UTP--GLUCOSE-1-PHOSPHATE URIDYLYLTRANSFERASE"/>
    <property type="match status" value="1"/>
</dbReference>
<accession>X0XKU9</accession>
<dbReference type="Pfam" id="PF00483">
    <property type="entry name" value="NTP_transferase"/>
    <property type="match status" value="1"/>
</dbReference>
<dbReference type="InterPro" id="IPR005771">
    <property type="entry name" value="GalU_uridylyltTrfase_bac/arc"/>
</dbReference>
<proteinExistence type="inferred from homology"/>
<dbReference type="InterPro" id="IPR005835">
    <property type="entry name" value="NTP_transferase_dom"/>
</dbReference>
<sequence length="247" mass="27430">MHVRKAVILAAGYGTRFLPATKAIPKEMLPLVDRPAIQYVVEEAVRAGLEQIIMVTAGVKRAVEDHFDREPELERWLEQKGSGQQAEEMRRLAEMAEIVCVRQKERLGIGHAVRIARSLVGDEPFALFFPDDIIESEVPAIKQLMDVFYRHGGSVLAVQRLPREELPHYGIIEPKPLEERVYQVLGIVEKPSAAEAPSDLAAVGRYVLTPAIFPALERTQPGAGGEIQLTDGIALLMGEEPVFACRY</sequence>
<dbReference type="InterPro" id="IPR029044">
    <property type="entry name" value="Nucleotide-diphossugar_trans"/>
</dbReference>
<keyword evidence="4" id="KW-0548">Nucleotidyltransferase</keyword>
<dbReference type="CDD" id="cd02541">
    <property type="entry name" value="UGPase_prokaryotic"/>
    <property type="match status" value="1"/>
</dbReference>
<dbReference type="GO" id="GO:0006011">
    <property type="term" value="P:UDP-alpha-D-glucose metabolic process"/>
    <property type="evidence" value="ECO:0007669"/>
    <property type="project" value="InterPro"/>
</dbReference>
<evidence type="ECO:0000256" key="1">
    <source>
        <dbReference type="ARBA" id="ARBA00006890"/>
    </source>
</evidence>
<dbReference type="Gene3D" id="3.90.550.10">
    <property type="entry name" value="Spore Coat Polysaccharide Biosynthesis Protein SpsA, Chain A"/>
    <property type="match status" value="1"/>
</dbReference>
<comment type="similarity">
    <text evidence="1">Belongs to the UDPGP type 2 family.</text>
</comment>
<evidence type="ECO:0000259" key="6">
    <source>
        <dbReference type="Pfam" id="PF00483"/>
    </source>
</evidence>
<evidence type="ECO:0000256" key="2">
    <source>
        <dbReference type="ARBA" id="ARBA00012415"/>
    </source>
</evidence>
<dbReference type="PANTHER" id="PTHR43197">
    <property type="entry name" value="UTP--GLUCOSE-1-PHOSPHATE URIDYLYLTRANSFERASE"/>
    <property type="match status" value="1"/>
</dbReference>
<feature type="domain" description="Nucleotidyl transferase" evidence="6">
    <location>
        <begin position="5"/>
        <end position="239"/>
    </location>
</feature>
<evidence type="ECO:0000256" key="5">
    <source>
        <dbReference type="ARBA" id="ARBA00048128"/>
    </source>
</evidence>
<dbReference type="SUPFAM" id="SSF53448">
    <property type="entry name" value="Nucleotide-diphospho-sugar transferases"/>
    <property type="match status" value="1"/>
</dbReference>
<evidence type="ECO:0000256" key="4">
    <source>
        <dbReference type="ARBA" id="ARBA00022695"/>
    </source>
</evidence>
<gene>
    <name evidence="7" type="ORF">S01H1_51744</name>
</gene>
<evidence type="ECO:0000313" key="7">
    <source>
        <dbReference type="EMBL" id="GAG25591.1"/>
    </source>
</evidence>